<accession>A0AA39JIK1</accession>
<dbReference type="EMBL" id="JAUEPS010000058">
    <property type="protein sequence ID" value="KAK0443440.1"/>
    <property type="molecule type" value="Genomic_DNA"/>
</dbReference>
<name>A0AA39JIK1_ARMTA</name>
<dbReference type="AlphaFoldDB" id="A0AA39JIK1"/>
<keyword evidence="3" id="KW-1185">Reference proteome</keyword>
<reference evidence="2" key="1">
    <citation type="submission" date="2023-06" db="EMBL/GenBank/DDBJ databases">
        <authorList>
            <consortium name="Lawrence Berkeley National Laboratory"/>
            <person name="Ahrendt S."/>
            <person name="Sahu N."/>
            <person name="Indic B."/>
            <person name="Wong-Bajracharya J."/>
            <person name="Merenyi Z."/>
            <person name="Ke H.-M."/>
            <person name="Monk M."/>
            <person name="Kocsube S."/>
            <person name="Drula E."/>
            <person name="Lipzen A."/>
            <person name="Balint B."/>
            <person name="Henrissat B."/>
            <person name="Andreopoulos B."/>
            <person name="Martin F.M."/>
            <person name="Harder C.B."/>
            <person name="Rigling D."/>
            <person name="Ford K.L."/>
            <person name="Foster G.D."/>
            <person name="Pangilinan J."/>
            <person name="Papanicolaou A."/>
            <person name="Barry K."/>
            <person name="LaButti K."/>
            <person name="Viragh M."/>
            <person name="Koriabine M."/>
            <person name="Yan M."/>
            <person name="Riley R."/>
            <person name="Champramary S."/>
            <person name="Plett K.L."/>
            <person name="Tsai I.J."/>
            <person name="Slot J."/>
            <person name="Sipos G."/>
            <person name="Plett J."/>
            <person name="Nagy L.G."/>
            <person name="Grigoriev I.V."/>
        </authorList>
    </citation>
    <scope>NUCLEOTIDE SEQUENCE</scope>
    <source>
        <strain evidence="2">CCBAS 213</strain>
    </source>
</reference>
<protein>
    <submittedName>
        <fullName evidence="2">Uncharacterized protein</fullName>
    </submittedName>
</protein>
<gene>
    <name evidence="2" type="ORF">EV420DRAFT_1025347</name>
</gene>
<comment type="caution">
    <text evidence="2">The sequence shown here is derived from an EMBL/GenBank/DDBJ whole genome shotgun (WGS) entry which is preliminary data.</text>
</comment>
<feature type="region of interest" description="Disordered" evidence="1">
    <location>
        <begin position="1"/>
        <end position="21"/>
    </location>
</feature>
<dbReference type="GeneID" id="85348918"/>
<proteinExistence type="predicted"/>
<feature type="compositionally biased region" description="Low complexity" evidence="1">
    <location>
        <begin position="9"/>
        <end position="21"/>
    </location>
</feature>
<evidence type="ECO:0000256" key="1">
    <source>
        <dbReference type="SAM" id="MobiDB-lite"/>
    </source>
</evidence>
<evidence type="ECO:0000313" key="2">
    <source>
        <dbReference type="EMBL" id="KAK0443440.1"/>
    </source>
</evidence>
<sequence length="200" mass="22080">MVARWSDTPLSLRPSPKSSFSSNNWTALDYDEDWARGDHTCSCSVQGCSTCAPSESGQTSPTPFATTGFSLGSSRQDLLGMGCQKEMKVQSGTPHTIPLVHGPSTHFCGNPPDSPRVLRRPLLASLDKFLSSCTMLLPTHCALARHRLRCVPSVEVLSNRPQRIMLLHFDDNGTPHKIQYSDNSICPRRRHPWETGTCET</sequence>
<dbReference type="RefSeq" id="XP_060324759.1">
    <property type="nucleotide sequence ID" value="XM_060465370.1"/>
</dbReference>
<evidence type="ECO:0000313" key="3">
    <source>
        <dbReference type="Proteomes" id="UP001175211"/>
    </source>
</evidence>
<organism evidence="2 3">
    <name type="scientific">Armillaria tabescens</name>
    <name type="common">Ringless honey mushroom</name>
    <name type="synonym">Agaricus tabescens</name>
    <dbReference type="NCBI Taxonomy" id="1929756"/>
    <lineage>
        <taxon>Eukaryota</taxon>
        <taxon>Fungi</taxon>
        <taxon>Dikarya</taxon>
        <taxon>Basidiomycota</taxon>
        <taxon>Agaricomycotina</taxon>
        <taxon>Agaricomycetes</taxon>
        <taxon>Agaricomycetidae</taxon>
        <taxon>Agaricales</taxon>
        <taxon>Marasmiineae</taxon>
        <taxon>Physalacriaceae</taxon>
        <taxon>Desarmillaria</taxon>
    </lineage>
</organism>
<dbReference type="Proteomes" id="UP001175211">
    <property type="component" value="Unassembled WGS sequence"/>
</dbReference>